<gene>
    <name evidence="3" type="ORF">ElyMa_004407500</name>
</gene>
<feature type="region of interest" description="Disordered" evidence="1">
    <location>
        <begin position="125"/>
        <end position="169"/>
    </location>
</feature>
<organism evidence="3 4">
    <name type="scientific">Elysia marginata</name>
    <dbReference type="NCBI Taxonomy" id="1093978"/>
    <lineage>
        <taxon>Eukaryota</taxon>
        <taxon>Metazoa</taxon>
        <taxon>Spiralia</taxon>
        <taxon>Lophotrochozoa</taxon>
        <taxon>Mollusca</taxon>
        <taxon>Gastropoda</taxon>
        <taxon>Heterobranchia</taxon>
        <taxon>Euthyneura</taxon>
        <taxon>Panpulmonata</taxon>
        <taxon>Sacoglossa</taxon>
        <taxon>Placobranchoidea</taxon>
        <taxon>Plakobranchidae</taxon>
        <taxon>Elysia</taxon>
    </lineage>
</organism>
<evidence type="ECO:0000313" key="4">
    <source>
        <dbReference type="Proteomes" id="UP000762676"/>
    </source>
</evidence>
<reference evidence="3 4" key="1">
    <citation type="journal article" date="2021" name="Elife">
        <title>Chloroplast acquisition without the gene transfer in kleptoplastic sea slugs, Plakobranchus ocellatus.</title>
        <authorList>
            <person name="Maeda T."/>
            <person name="Takahashi S."/>
            <person name="Yoshida T."/>
            <person name="Shimamura S."/>
            <person name="Takaki Y."/>
            <person name="Nagai Y."/>
            <person name="Toyoda A."/>
            <person name="Suzuki Y."/>
            <person name="Arimoto A."/>
            <person name="Ishii H."/>
            <person name="Satoh N."/>
            <person name="Nishiyama T."/>
            <person name="Hasebe M."/>
            <person name="Maruyama T."/>
            <person name="Minagawa J."/>
            <person name="Obokata J."/>
            <person name="Shigenobu S."/>
        </authorList>
    </citation>
    <scope>NUCLEOTIDE SEQUENCE [LARGE SCALE GENOMIC DNA]</scope>
</reference>
<feature type="compositionally biased region" description="Basic and acidic residues" evidence="1">
    <location>
        <begin position="155"/>
        <end position="169"/>
    </location>
</feature>
<feature type="region of interest" description="Disordered" evidence="1">
    <location>
        <begin position="77"/>
        <end position="111"/>
    </location>
</feature>
<feature type="transmembrane region" description="Helical" evidence="2">
    <location>
        <begin position="34"/>
        <end position="54"/>
    </location>
</feature>
<keyword evidence="2" id="KW-0812">Transmembrane</keyword>
<evidence type="ECO:0000256" key="2">
    <source>
        <dbReference type="SAM" id="Phobius"/>
    </source>
</evidence>
<proteinExistence type="predicted"/>
<feature type="transmembrane region" description="Helical" evidence="2">
    <location>
        <begin position="6"/>
        <end position="27"/>
    </location>
</feature>
<keyword evidence="2" id="KW-0472">Membrane</keyword>
<accession>A0AAV4H9H9</accession>
<name>A0AAV4H9H9_9GAST</name>
<protein>
    <submittedName>
        <fullName evidence="3">Uncharacterized protein</fullName>
    </submittedName>
</protein>
<evidence type="ECO:0000256" key="1">
    <source>
        <dbReference type="SAM" id="MobiDB-lite"/>
    </source>
</evidence>
<keyword evidence="2" id="KW-1133">Transmembrane helix</keyword>
<dbReference type="Proteomes" id="UP000762676">
    <property type="component" value="Unassembled WGS sequence"/>
</dbReference>
<comment type="caution">
    <text evidence="3">The sequence shown here is derived from an EMBL/GenBank/DDBJ whole genome shotgun (WGS) entry which is preliminary data.</text>
</comment>
<keyword evidence="4" id="KW-1185">Reference proteome</keyword>
<evidence type="ECO:0000313" key="3">
    <source>
        <dbReference type="EMBL" id="GFR94603.1"/>
    </source>
</evidence>
<sequence>MLAETFVILYHLKANVVICCCFFLNFVRPGKRRLVSGLAFMIAAFLSVQLLLLLPAPTSLAKFNALRSALVEDHLETSKSGDGHKVAVSRQETPGDAPEGNTKRHKLNQSQKLGAYSPQDIVLPLKSGSKSRVNPQRSKTNESQTKQADTILSKQSEESLGKDRETNPILTARDKNLIPPESVRKFSAEEAASGSKLLKELHLERHRASGAVKSEPGLNHSLEDGRAPVVPAGNLAKPQSSGKIGVKEKAKPHSDTNKHRLHTGLKKWIILDGLPQACSDVSVYTAGWADWQVVLVNNGHTSVKGCKPEACQVYQSTDLNQAFIKVISFGADVIVLADCVARYPQLDKNFRIKDVYQYGMYYNGTNVFNPYEYAGYDAVFPRSTSLWEYPMNSPPDWSKQLTPPAPNDEMYFISDFGRVSFRQGFRLGEDVLACEHAATFNPDEKEVLDNPVVAGDNTLVHLDTGPSMVLPDAFYWLFVPHGLSKSAALSFRMFWLHALKRAGLIHTGLFRTTALINPTGKFASKIPKPCVEMKNPRSIFNITEDHQGGYTFSATRSSAFQCVQKTSCNSRMDEMTCATHLSLDVLKCLKLAGKDNSYMQNHIKALNAWFKELKDLSVPLPIPRPLHVADQTKNTFKVRKRRWFQL</sequence>
<feature type="compositionally biased region" description="Polar residues" evidence="1">
    <location>
        <begin position="128"/>
        <end position="154"/>
    </location>
</feature>
<dbReference type="AlphaFoldDB" id="A0AAV4H9H9"/>
<feature type="region of interest" description="Disordered" evidence="1">
    <location>
        <begin position="234"/>
        <end position="258"/>
    </location>
</feature>
<feature type="compositionally biased region" description="Basic and acidic residues" evidence="1">
    <location>
        <begin position="245"/>
        <end position="258"/>
    </location>
</feature>
<dbReference type="EMBL" id="BMAT01008893">
    <property type="protein sequence ID" value="GFR94603.1"/>
    <property type="molecule type" value="Genomic_DNA"/>
</dbReference>